<protein>
    <submittedName>
        <fullName evidence="1">Uncharacterized protein</fullName>
    </submittedName>
</protein>
<keyword evidence="2" id="KW-1185">Reference proteome</keyword>
<proteinExistence type="predicted"/>
<sequence>MEKKLIAMAREMEKFRLEIANEEKRARASAVAATAAGNPGTVIACENNNHGMKQCYGFRKLPFKVKMTKVLSPMLISNIVIHLLHEPGNIYYISNVFS</sequence>
<gene>
    <name evidence="1" type="ORF">VFH_II130000</name>
</gene>
<dbReference type="EMBL" id="OX451737">
    <property type="protein sequence ID" value="CAI8598485.1"/>
    <property type="molecule type" value="Genomic_DNA"/>
</dbReference>
<dbReference type="AlphaFoldDB" id="A0AAV0ZQ19"/>
<organism evidence="1 2">
    <name type="scientific">Vicia faba</name>
    <name type="common">Broad bean</name>
    <name type="synonym">Faba vulgaris</name>
    <dbReference type="NCBI Taxonomy" id="3906"/>
    <lineage>
        <taxon>Eukaryota</taxon>
        <taxon>Viridiplantae</taxon>
        <taxon>Streptophyta</taxon>
        <taxon>Embryophyta</taxon>
        <taxon>Tracheophyta</taxon>
        <taxon>Spermatophyta</taxon>
        <taxon>Magnoliopsida</taxon>
        <taxon>eudicotyledons</taxon>
        <taxon>Gunneridae</taxon>
        <taxon>Pentapetalae</taxon>
        <taxon>rosids</taxon>
        <taxon>fabids</taxon>
        <taxon>Fabales</taxon>
        <taxon>Fabaceae</taxon>
        <taxon>Papilionoideae</taxon>
        <taxon>50 kb inversion clade</taxon>
        <taxon>NPAAA clade</taxon>
        <taxon>Hologalegina</taxon>
        <taxon>IRL clade</taxon>
        <taxon>Fabeae</taxon>
        <taxon>Vicia</taxon>
    </lineage>
</organism>
<reference evidence="1 2" key="1">
    <citation type="submission" date="2023-01" db="EMBL/GenBank/DDBJ databases">
        <authorList>
            <person name="Kreplak J."/>
        </authorList>
    </citation>
    <scope>NUCLEOTIDE SEQUENCE [LARGE SCALE GENOMIC DNA]</scope>
</reference>
<dbReference type="Proteomes" id="UP001157006">
    <property type="component" value="Chromosome 2"/>
</dbReference>
<accession>A0AAV0ZQ19</accession>
<name>A0AAV0ZQ19_VICFA</name>
<evidence type="ECO:0000313" key="2">
    <source>
        <dbReference type="Proteomes" id="UP001157006"/>
    </source>
</evidence>
<evidence type="ECO:0000313" key="1">
    <source>
        <dbReference type="EMBL" id="CAI8598485.1"/>
    </source>
</evidence>